<evidence type="ECO:0000256" key="1">
    <source>
        <dbReference type="SAM" id="MobiDB-lite"/>
    </source>
</evidence>
<feature type="region of interest" description="Disordered" evidence="1">
    <location>
        <begin position="114"/>
        <end position="139"/>
    </location>
</feature>
<feature type="compositionally biased region" description="Polar residues" evidence="1">
    <location>
        <begin position="35"/>
        <end position="45"/>
    </location>
</feature>
<dbReference type="AlphaFoldDB" id="A0AAE3ANL8"/>
<dbReference type="Proteomes" id="UP001198962">
    <property type="component" value="Unassembled WGS sequence"/>
</dbReference>
<feature type="chain" id="PRO_5042232035" description="GerMN domain-containing protein" evidence="2">
    <location>
        <begin position="19"/>
        <end position="194"/>
    </location>
</feature>
<dbReference type="PROSITE" id="PS51257">
    <property type="entry name" value="PROKAR_LIPOPROTEIN"/>
    <property type="match status" value="1"/>
</dbReference>
<protein>
    <recommendedName>
        <fullName evidence="5">GerMN domain-containing protein</fullName>
    </recommendedName>
</protein>
<name>A0AAE3ANL8_9FIRM</name>
<feature type="signal peptide" evidence="2">
    <location>
        <begin position="1"/>
        <end position="18"/>
    </location>
</feature>
<accession>A0AAE3ANL8</accession>
<evidence type="ECO:0000256" key="2">
    <source>
        <dbReference type="SAM" id="SignalP"/>
    </source>
</evidence>
<evidence type="ECO:0000313" key="3">
    <source>
        <dbReference type="EMBL" id="MCC2164991.1"/>
    </source>
</evidence>
<reference evidence="3" key="1">
    <citation type="submission" date="2021-10" db="EMBL/GenBank/DDBJ databases">
        <title>Anaerobic single-cell dispensing facilitates the cultivation of human gut bacteria.</title>
        <authorList>
            <person name="Afrizal A."/>
        </authorList>
    </citation>
    <scope>NUCLEOTIDE SEQUENCE</scope>
    <source>
        <strain evidence="3">CLA-AA-H274</strain>
    </source>
</reference>
<dbReference type="RefSeq" id="WP_177977813.1">
    <property type="nucleotide sequence ID" value="NZ_JAJEPU010000023.1"/>
</dbReference>
<feature type="region of interest" description="Disordered" evidence="1">
    <location>
        <begin position="28"/>
        <end position="54"/>
    </location>
</feature>
<evidence type="ECO:0008006" key="5">
    <source>
        <dbReference type="Google" id="ProtNLM"/>
    </source>
</evidence>
<evidence type="ECO:0000313" key="4">
    <source>
        <dbReference type="Proteomes" id="UP001198962"/>
    </source>
</evidence>
<keyword evidence="4" id="KW-1185">Reference proteome</keyword>
<gene>
    <name evidence="3" type="ORF">LKD32_08875</name>
</gene>
<proteinExistence type="predicted"/>
<dbReference type="EMBL" id="JAJEPU010000023">
    <property type="protein sequence ID" value="MCC2164991.1"/>
    <property type="molecule type" value="Genomic_DNA"/>
</dbReference>
<organism evidence="3 4">
    <name type="scientific">Brotaphodocola catenula</name>
    <dbReference type="NCBI Taxonomy" id="2885361"/>
    <lineage>
        <taxon>Bacteria</taxon>
        <taxon>Bacillati</taxon>
        <taxon>Bacillota</taxon>
        <taxon>Clostridia</taxon>
        <taxon>Lachnospirales</taxon>
        <taxon>Lachnospiraceae</taxon>
        <taxon>Brotaphodocola</taxon>
    </lineage>
</organism>
<sequence length="194" mass="20728">MKRAIMCFIGAMMVFSLAACTPTTEKNKTGEVKQTEAQGPTSTQGPGVVTDKNPDMDAPQLEVVSIYAPAEDGSKLNVKMESVETLDAQSLVDLLIQYNVLADGTKAVSYKTEGSVASEEAGPGIAKPQPGMPTEAPTQQDEYGTLELSRFPDDAKDQTVQAVVNTFTENLNVQYLTIKAGDKTIADNQGFSDK</sequence>
<keyword evidence="2" id="KW-0732">Signal</keyword>
<comment type="caution">
    <text evidence="3">The sequence shown here is derived from an EMBL/GenBank/DDBJ whole genome shotgun (WGS) entry which is preliminary data.</text>
</comment>